<feature type="region of interest" description="Disordered" evidence="11">
    <location>
        <begin position="80"/>
        <end position="107"/>
    </location>
</feature>
<keyword evidence="8" id="KW-0804">Transcription</keyword>
<feature type="domain" description="Putative zinc-finger" evidence="14">
    <location>
        <begin position="3"/>
        <end position="34"/>
    </location>
</feature>
<dbReference type="InterPro" id="IPR018764">
    <property type="entry name" value="RskA_C"/>
</dbReference>
<dbReference type="InterPro" id="IPR041916">
    <property type="entry name" value="Anti_sigma_zinc_sf"/>
</dbReference>
<keyword evidence="3" id="KW-1003">Cell membrane</keyword>
<dbReference type="EMBL" id="JAUHQA010000001">
    <property type="protein sequence ID" value="MDN4479764.1"/>
    <property type="molecule type" value="Genomic_DNA"/>
</dbReference>
<comment type="caution">
    <text evidence="15">The sequence shown here is derived from an EMBL/GenBank/DDBJ whole genome shotgun (WGS) entry which is preliminary data.</text>
</comment>
<feature type="transmembrane region" description="Helical" evidence="12">
    <location>
        <begin position="118"/>
        <end position="137"/>
    </location>
</feature>
<dbReference type="PANTHER" id="PTHR37461">
    <property type="entry name" value="ANTI-SIGMA-K FACTOR RSKA"/>
    <property type="match status" value="1"/>
</dbReference>
<dbReference type="InterPro" id="IPR027383">
    <property type="entry name" value="Znf_put"/>
</dbReference>
<evidence type="ECO:0000256" key="7">
    <source>
        <dbReference type="ARBA" id="ARBA00023136"/>
    </source>
</evidence>
<keyword evidence="7 12" id="KW-0472">Membrane</keyword>
<dbReference type="InterPro" id="IPR051474">
    <property type="entry name" value="Anti-sigma-K/W_factor"/>
</dbReference>
<evidence type="ECO:0000256" key="9">
    <source>
        <dbReference type="ARBA" id="ARBA00029829"/>
    </source>
</evidence>
<evidence type="ECO:0000256" key="5">
    <source>
        <dbReference type="ARBA" id="ARBA00022989"/>
    </source>
</evidence>
<feature type="compositionally biased region" description="Low complexity" evidence="11">
    <location>
        <begin position="81"/>
        <end position="105"/>
    </location>
</feature>
<evidence type="ECO:0000256" key="8">
    <source>
        <dbReference type="ARBA" id="ARBA00023163"/>
    </source>
</evidence>
<keyword evidence="16" id="KW-1185">Reference proteome</keyword>
<evidence type="ECO:0000313" key="15">
    <source>
        <dbReference type="EMBL" id="MDN4479764.1"/>
    </source>
</evidence>
<reference evidence="15" key="1">
    <citation type="submission" date="2023-06" db="EMBL/GenBank/DDBJ databases">
        <title>Egi l300058.</title>
        <authorList>
            <person name="Gao L."/>
            <person name="Fang B.-Z."/>
            <person name="Li W.-J."/>
        </authorList>
    </citation>
    <scope>NUCLEOTIDE SEQUENCE</scope>
    <source>
        <strain evidence="15">EGI L300058</strain>
    </source>
</reference>
<feature type="domain" description="Anti-sigma K factor RskA C-terminal" evidence="13">
    <location>
        <begin position="121"/>
        <end position="245"/>
    </location>
</feature>
<dbReference type="Pfam" id="PF10099">
    <property type="entry name" value="RskA_C"/>
    <property type="match status" value="1"/>
</dbReference>
<keyword evidence="6" id="KW-0805">Transcription regulation</keyword>
<organism evidence="15 16">
    <name type="scientific">Demequina muriae</name>
    <dbReference type="NCBI Taxonomy" id="3051664"/>
    <lineage>
        <taxon>Bacteria</taxon>
        <taxon>Bacillati</taxon>
        <taxon>Actinomycetota</taxon>
        <taxon>Actinomycetes</taxon>
        <taxon>Micrococcales</taxon>
        <taxon>Demequinaceae</taxon>
        <taxon>Demequina</taxon>
    </lineage>
</organism>
<evidence type="ECO:0000259" key="13">
    <source>
        <dbReference type="Pfam" id="PF10099"/>
    </source>
</evidence>
<evidence type="ECO:0000256" key="11">
    <source>
        <dbReference type="SAM" id="MobiDB-lite"/>
    </source>
</evidence>
<keyword evidence="4 12" id="KW-0812">Transmembrane</keyword>
<evidence type="ECO:0000256" key="2">
    <source>
        <dbReference type="ARBA" id="ARBA00004236"/>
    </source>
</evidence>
<dbReference type="PANTHER" id="PTHR37461:SF1">
    <property type="entry name" value="ANTI-SIGMA-K FACTOR RSKA"/>
    <property type="match status" value="1"/>
</dbReference>
<evidence type="ECO:0000256" key="1">
    <source>
        <dbReference type="ARBA" id="ARBA00004167"/>
    </source>
</evidence>
<evidence type="ECO:0000313" key="16">
    <source>
        <dbReference type="Proteomes" id="UP001172708"/>
    </source>
</evidence>
<keyword evidence="5 12" id="KW-1133">Transmembrane helix</keyword>
<proteinExistence type="predicted"/>
<evidence type="ECO:0000256" key="10">
    <source>
        <dbReference type="ARBA" id="ARBA00030803"/>
    </source>
</evidence>
<dbReference type="RefSeq" id="WP_301140970.1">
    <property type="nucleotide sequence ID" value="NZ_JAUHQA010000001.1"/>
</dbReference>
<name>A0ABT8GER8_9MICO</name>
<evidence type="ECO:0000256" key="3">
    <source>
        <dbReference type="ARBA" id="ARBA00022475"/>
    </source>
</evidence>
<evidence type="ECO:0000256" key="12">
    <source>
        <dbReference type="SAM" id="Phobius"/>
    </source>
</evidence>
<accession>A0ABT8GER8</accession>
<evidence type="ECO:0000256" key="4">
    <source>
        <dbReference type="ARBA" id="ARBA00022692"/>
    </source>
</evidence>
<dbReference type="Pfam" id="PF13490">
    <property type="entry name" value="zf-HC2"/>
    <property type="match status" value="1"/>
</dbReference>
<evidence type="ECO:0000256" key="6">
    <source>
        <dbReference type="ARBA" id="ARBA00023015"/>
    </source>
</evidence>
<gene>
    <name evidence="15" type="ORF">QQX02_02325</name>
</gene>
<evidence type="ECO:0000259" key="14">
    <source>
        <dbReference type="Pfam" id="PF13490"/>
    </source>
</evidence>
<protein>
    <recommendedName>
        <fullName evidence="10">Regulator of SigK</fullName>
    </recommendedName>
    <alternativeName>
        <fullName evidence="9">Sigma-K anti-sigma factor RskA</fullName>
    </alternativeName>
</protein>
<comment type="subcellular location">
    <subcellularLocation>
        <location evidence="2">Cell membrane</location>
    </subcellularLocation>
    <subcellularLocation>
        <location evidence="1">Membrane</location>
        <topology evidence="1">Single-pass membrane protein</topology>
    </subcellularLocation>
</comment>
<sequence length="253" mass="25806">MDLHEMVGAYALHALDDDETRRFEEHLAHCDECQSELASLDGTLDALAEPGDDASTVAPASLHGSVFDEIARTAQVPVSEDAAAPESTTTPDSPAAPASLDAARASADRRRRRIGPRLLVAAAGVLAVVAVGIGFIASGADERALAEEAERVRTADDSIEYALGLGAATLHVSQAEGGVALIGDTPDLPDGETYQVWVVPADGSAPVPGPVLGDGELALAWITDLDGAAAVAVSVEPEGGSTTPTEVVTAVEL</sequence>
<dbReference type="Proteomes" id="UP001172708">
    <property type="component" value="Unassembled WGS sequence"/>
</dbReference>
<dbReference type="Gene3D" id="1.10.10.1320">
    <property type="entry name" value="Anti-sigma factor, zinc-finger domain"/>
    <property type="match status" value="1"/>
</dbReference>